<evidence type="ECO:0000313" key="2">
    <source>
        <dbReference type="Proteomes" id="UP000008063"/>
    </source>
</evidence>
<dbReference type="HOGENOM" id="CLU_2514013_0_0_1"/>
<dbReference type="OMA" id="MFSHTIN"/>
<accession>F8PFY4</accession>
<sequence length="85" mass="9238">MKAGVPGSSPGQCMFSHTINKCHNLSLCKPKFGSQCLNVFVDKAHCVSLWGASFCKKYGCLGIIRHFLPRHVPMIAVSTTLDKTG</sequence>
<organism evidence="2">
    <name type="scientific">Serpula lacrymans var. lacrymans (strain S7.3)</name>
    <name type="common">Dry rot fungus</name>
    <dbReference type="NCBI Taxonomy" id="936435"/>
    <lineage>
        <taxon>Eukaryota</taxon>
        <taxon>Fungi</taxon>
        <taxon>Dikarya</taxon>
        <taxon>Basidiomycota</taxon>
        <taxon>Agaricomycotina</taxon>
        <taxon>Agaricomycetes</taxon>
        <taxon>Agaricomycetidae</taxon>
        <taxon>Boletales</taxon>
        <taxon>Coniophorineae</taxon>
        <taxon>Serpulaceae</taxon>
        <taxon>Serpula</taxon>
    </lineage>
</organism>
<reference evidence="2" key="1">
    <citation type="journal article" date="2011" name="Science">
        <title>The plant cell wall-decomposing machinery underlies the functional diversity of forest fungi.</title>
        <authorList>
            <person name="Eastwood D.C."/>
            <person name="Floudas D."/>
            <person name="Binder M."/>
            <person name="Majcherczyk A."/>
            <person name="Schneider P."/>
            <person name="Aerts A."/>
            <person name="Asiegbu F.O."/>
            <person name="Baker S.E."/>
            <person name="Barry K."/>
            <person name="Bendiksby M."/>
            <person name="Blumentritt M."/>
            <person name="Coutinho P.M."/>
            <person name="Cullen D."/>
            <person name="de Vries R.P."/>
            <person name="Gathman A."/>
            <person name="Goodell B."/>
            <person name="Henrissat B."/>
            <person name="Ihrmark K."/>
            <person name="Kauserud H."/>
            <person name="Kohler A."/>
            <person name="LaButti K."/>
            <person name="Lapidus A."/>
            <person name="Lavin J.L."/>
            <person name="Lee Y.-H."/>
            <person name="Lindquist E."/>
            <person name="Lilly W."/>
            <person name="Lucas S."/>
            <person name="Morin E."/>
            <person name="Murat C."/>
            <person name="Oguiza J.A."/>
            <person name="Park J."/>
            <person name="Pisabarro A.G."/>
            <person name="Riley R."/>
            <person name="Rosling A."/>
            <person name="Salamov A."/>
            <person name="Schmidt O."/>
            <person name="Schmutz J."/>
            <person name="Skrede I."/>
            <person name="Stenlid J."/>
            <person name="Wiebenga A."/>
            <person name="Xie X."/>
            <person name="Kuees U."/>
            <person name="Hibbett D.S."/>
            <person name="Hoffmeister D."/>
            <person name="Hoegberg N."/>
            <person name="Martin F."/>
            <person name="Grigoriev I.V."/>
            <person name="Watkinson S.C."/>
        </authorList>
    </citation>
    <scope>NUCLEOTIDE SEQUENCE [LARGE SCALE GENOMIC DNA]</scope>
    <source>
        <strain evidence="2">strain S7.3</strain>
    </source>
</reference>
<evidence type="ECO:0000313" key="1">
    <source>
        <dbReference type="EMBL" id="EGO04796.1"/>
    </source>
</evidence>
<dbReference type="InterPro" id="IPR027417">
    <property type="entry name" value="P-loop_NTPase"/>
</dbReference>
<dbReference type="Gene3D" id="3.40.50.300">
    <property type="entry name" value="P-loop containing nucleotide triphosphate hydrolases"/>
    <property type="match status" value="1"/>
</dbReference>
<name>F8PFY4_SERL3</name>
<gene>
    <name evidence="1" type="ORF">SERLA73DRAFT_100663</name>
</gene>
<dbReference type="Proteomes" id="UP000008063">
    <property type="component" value="Unassembled WGS sequence"/>
</dbReference>
<evidence type="ECO:0008006" key="3">
    <source>
        <dbReference type="Google" id="ProtNLM"/>
    </source>
</evidence>
<proteinExistence type="predicted"/>
<dbReference type="EMBL" id="GL945474">
    <property type="protein sequence ID" value="EGO04796.1"/>
    <property type="molecule type" value="Genomic_DNA"/>
</dbReference>
<dbReference type="STRING" id="936435.F8PFY4"/>
<keyword evidence="2" id="KW-1185">Reference proteome</keyword>
<dbReference type="AlphaFoldDB" id="F8PFY4"/>
<protein>
    <recommendedName>
        <fullName evidence="3">Helicase ATP-binding domain-containing protein</fullName>
    </recommendedName>
</protein>
<dbReference type="InParanoid" id="F8PFY4"/>